<comment type="caution">
    <text evidence="6">The sequence shown here is derived from an EMBL/GenBank/DDBJ whole genome shotgun (WGS) entry which is preliminary data.</text>
</comment>
<comment type="subcellular location">
    <subcellularLocation>
        <location evidence="1">Membrane</location>
        <topology evidence="1">Multi-pass membrane protein</topology>
    </subcellularLocation>
</comment>
<gene>
    <name evidence="6" type="ORF">QE152_g33543</name>
</gene>
<evidence type="ECO:0000256" key="3">
    <source>
        <dbReference type="ARBA" id="ARBA00022692"/>
    </source>
</evidence>
<dbReference type="GO" id="GO:0015165">
    <property type="term" value="F:pyrimidine nucleotide-sugar transmembrane transporter activity"/>
    <property type="evidence" value="ECO:0007669"/>
    <property type="project" value="InterPro"/>
</dbReference>
<name>A0AAW1IX39_POPJA</name>
<organism evidence="6 7">
    <name type="scientific">Popillia japonica</name>
    <name type="common">Japanese beetle</name>
    <dbReference type="NCBI Taxonomy" id="7064"/>
    <lineage>
        <taxon>Eukaryota</taxon>
        <taxon>Metazoa</taxon>
        <taxon>Ecdysozoa</taxon>
        <taxon>Arthropoda</taxon>
        <taxon>Hexapoda</taxon>
        <taxon>Insecta</taxon>
        <taxon>Pterygota</taxon>
        <taxon>Neoptera</taxon>
        <taxon>Endopterygota</taxon>
        <taxon>Coleoptera</taxon>
        <taxon>Polyphaga</taxon>
        <taxon>Scarabaeiformia</taxon>
        <taxon>Scarabaeidae</taxon>
        <taxon>Rutelinae</taxon>
        <taxon>Popillia</taxon>
    </lineage>
</organism>
<evidence type="ECO:0000256" key="4">
    <source>
        <dbReference type="ARBA" id="ARBA00022989"/>
    </source>
</evidence>
<keyword evidence="2" id="KW-0762">Sugar transport</keyword>
<dbReference type="PANTHER" id="PTHR10231">
    <property type="entry name" value="NUCLEOTIDE-SUGAR TRANSMEMBRANE TRANSPORTER"/>
    <property type="match status" value="1"/>
</dbReference>
<protein>
    <submittedName>
        <fullName evidence="6">Nucleotide-sugar transporter</fullName>
    </submittedName>
</protein>
<dbReference type="GO" id="GO:0000139">
    <property type="term" value="C:Golgi membrane"/>
    <property type="evidence" value="ECO:0007669"/>
    <property type="project" value="InterPro"/>
</dbReference>
<dbReference type="Proteomes" id="UP001458880">
    <property type="component" value="Unassembled WGS sequence"/>
</dbReference>
<keyword evidence="7" id="KW-1185">Reference proteome</keyword>
<evidence type="ECO:0000256" key="1">
    <source>
        <dbReference type="ARBA" id="ARBA00004141"/>
    </source>
</evidence>
<accession>A0AAW1IX39</accession>
<evidence type="ECO:0000313" key="6">
    <source>
        <dbReference type="EMBL" id="KAK9694465.1"/>
    </source>
</evidence>
<keyword evidence="3" id="KW-0812">Transmembrane</keyword>
<dbReference type="AlphaFoldDB" id="A0AAW1IX39"/>
<keyword evidence="4" id="KW-1133">Transmembrane helix</keyword>
<sequence>MKSDSGSNTLKYVSLVTLTVQNALLGLSMRYARTREGDMFLSSTAVLMSEVVKLGTCLSIVYIQTGGLRQLFDTLRDIIIRQPVDTFKICVPSLLYIIQNNLLYVSASHLDAATYQVSEK</sequence>
<evidence type="ECO:0000313" key="7">
    <source>
        <dbReference type="Proteomes" id="UP001458880"/>
    </source>
</evidence>
<keyword evidence="5" id="KW-0472">Membrane</keyword>
<dbReference type="EMBL" id="JASPKY010000512">
    <property type="protein sequence ID" value="KAK9694465.1"/>
    <property type="molecule type" value="Genomic_DNA"/>
</dbReference>
<proteinExistence type="predicted"/>
<dbReference type="InterPro" id="IPR007271">
    <property type="entry name" value="Nuc_sug_transpt"/>
</dbReference>
<evidence type="ECO:0000256" key="5">
    <source>
        <dbReference type="ARBA" id="ARBA00023136"/>
    </source>
</evidence>
<keyword evidence="2" id="KW-0813">Transport</keyword>
<dbReference type="Pfam" id="PF04142">
    <property type="entry name" value="Nuc_sug_transp"/>
    <property type="match status" value="1"/>
</dbReference>
<reference evidence="6 7" key="1">
    <citation type="journal article" date="2024" name="BMC Genomics">
        <title>De novo assembly and annotation of Popillia japonica's genome with initial clues to its potential as an invasive pest.</title>
        <authorList>
            <person name="Cucini C."/>
            <person name="Boschi S."/>
            <person name="Funari R."/>
            <person name="Cardaioli E."/>
            <person name="Iannotti N."/>
            <person name="Marturano G."/>
            <person name="Paoli F."/>
            <person name="Bruttini M."/>
            <person name="Carapelli A."/>
            <person name="Frati F."/>
            <person name="Nardi F."/>
        </authorList>
    </citation>
    <scope>NUCLEOTIDE SEQUENCE [LARGE SCALE GENOMIC DNA]</scope>
    <source>
        <strain evidence="6">DMR45628</strain>
    </source>
</reference>
<evidence type="ECO:0000256" key="2">
    <source>
        <dbReference type="ARBA" id="ARBA00022597"/>
    </source>
</evidence>